<comment type="subcellular location">
    <subcellularLocation>
        <location evidence="1">Nucleus</location>
    </subcellularLocation>
</comment>
<keyword evidence="3" id="KW-0805">Transcription regulation</keyword>
<dbReference type="GO" id="GO:0000123">
    <property type="term" value="C:histone acetyltransferase complex"/>
    <property type="evidence" value="ECO:0007669"/>
    <property type="project" value="TreeGrafter"/>
</dbReference>
<organism evidence="8 9">
    <name type="scientific">Ziziphus jujuba var. spinosa</name>
    <dbReference type="NCBI Taxonomy" id="714518"/>
    <lineage>
        <taxon>Eukaryota</taxon>
        <taxon>Viridiplantae</taxon>
        <taxon>Streptophyta</taxon>
        <taxon>Embryophyta</taxon>
        <taxon>Tracheophyta</taxon>
        <taxon>Spermatophyta</taxon>
        <taxon>Magnoliopsida</taxon>
        <taxon>eudicotyledons</taxon>
        <taxon>Gunneridae</taxon>
        <taxon>Pentapetalae</taxon>
        <taxon>rosids</taxon>
        <taxon>fabids</taxon>
        <taxon>Rosales</taxon>
        <taxon>Rhamnaceae</taxon>
        <taxon>Paliureae</taxon>
        <taxon>Ziziphus</taxon>
    </lineage>
</organism>
<dbReference type="GO" id="GO:0006355">
    <property type="term" value="P:regulation of DNA-templated transcription"/>
    <property type="evidence" value="ECO:0007669"/>
    <property type="project" value="InterPro"/>
</dbReference>
<name>A0A978V6Z9_ZIZJJ</name>
<evidence type="ECO:0000313" key="9">
    <source>
        <dbReference type="Proteomes" id="UP000813462"/>
    </source>
</evidence>
<sequence length="358" mass="40905">MGSSKSGVGSDSSATESGGAGCGTSGETDSDVHNSLPPSDSIPFSKGEKVLAFHNLQIYDAKVTRIDNQINELKFYVHYLGWNKSWDEWVGVERLMKHTEENVQKQRALNAKQEKDKRTKLARSSQIKPKSMRGKKRKNDSAVRENSTICMEKLVSLQIPPELKKQLVDDCESVTHMGKLVKLPCTPNVDDIVKKYLDYRLKKDGLRANPVGEILKGLCSYFDKVLPVMLLYKSERQQYKEAIADDVSPSTVYGAEHLLRLFGMVLLSMVYLEKKSTLFWMCKWIFLYIDFGYYGFIHFNDPAVKLPEILFFAKIEDKTIVELQQNLVDFLKFLQKNRSAFFLSTYHVHEDTEISSND</sequence>
<dbReference type="InterPro" id="IPR053820">
    <property type="entry name" value="MSL3_chromo-like"/>
</dbReference>
<dbReference type="SMART" id="SM00298">
    <property type="entry name" value="CHROMO"/>
    <property type="match status" value="1"/>
</dbReference>
<comment type="caution">
    <text evidence="8">The sequence shown here is derived from an EMBL/GenBank/DDBJ whole genome shotgun (WGS) entry which is preliminary data.</text>
</comment>
<dbReference type="Pfam" id="PF05712">
    <property type="entry name" value="MRG"/>
    <property type="match status" value="2"/>
</dbReference>
<dbReference type="PANTHER" id="PTHR10880:SF44">
    <property type="entry name" value="PROTEIN MRG2"/>
    <property type="match status" value="1"/>
</dbReference>
<dbReference type="PIRSF" id="PIRSF038133">
    <property type="entry name" value="HAT_Nua4_EAF3/MRG15"/>
    <property type="match status" value="1"/>
</dbReference>
<evidence type="ECO:0000256" key="5">
    <source>
        <dbReference type="ARBA" id="ARBA00023242"/>
    </source>
</evidence>
<dbReference type="Gene3D" id="2.30.30.140">
    <property type="match status" value="1"/>
</dbReference>
<evidence type="ECO:0000256" key="6">
    <source>
        <dbReference type="SAM" id="MobiDB-lite"/>
    </source>
</evidence>
<keyword evidence="5" id="KW-0539">Nucleus</keyword>
<dbReference type="Proteomes" id="UP000813462">
    <property type="component" value="Unassembled WGS sequence"/>
</dbReference>
<keyword evidence="4" id="KW-0804">Transcription</keyword>
<dbReference type="EMBL" id="JAEACU010000006">
    <property type="protein sequence ID" value="KAH7523684.1"/>
    <property type="molecule type" value="Genomic_DNA"/>
</dbReference>
<gene>
    <name evidence="8" type="ORF">FEM48_Zijuj06G0037900</name>
</gene>
<dbReference type="InterPro" id="IPR038217">
    <property type="entry name" value="MRG_C_sf"/>
</dbReference>
<feature type="region of interest" description="Disordered" evidence="6">
    <location>
        <begin position="102"/>
        <end position="142"/>
    </location>
</feature>
<dbReference type="InterPro" id="IPR026541">
    <property type="entry name" value="MRG_dom"/>
</dbReference>
<dbReference type="SUPFAM" id="SSF54160">
    <property type="entry name" value="Chromo domain-like"/>
    <property type="match status" value="1"/>
</dbReference>
<feature type="region of interest" description="Disordered" evidence="6">
    <location>
        <begin position="1"/>
        <end position="41"/>
    </location>
</feature>
<dbReference type="GO" id="GO:0006325">
    <property type="term" value="P:chromatin organization"/>
    <property type="evidence" value="ECO:0007669"/>
    <property type="project" value="UniProtKB-KW"/>
</dbReference>
<dbReference type="Pfam" id="PF22732">
    <property type="entry name" value="MSL3_chromo-like"/>
    <property type="match status" value="1"/>
</dbReference>
<dbReference type="InterPro" id="IPR008676">
    <property type="entry name" value="MRG"/>
</dbReference>
<dbReference type="AlphaFoldDB" id="A0A978V6Z9"/>
<proteinExistence type="predicted"/>
<accession>A0A978V6Z9</accession>
<evidence type="ECO:0000256" key="3">
    <source>
        <dbReference type="ARBA" id="ARBA00023015"/>
    </source>
</evidence>
<evidence type="ECO:0000256" key="4">
    <source>
        <dbReference type="ARBA" id="ARBA00023163"/>
    </source>
</evidence>
<evidence type="ECO:0000259" key="7">
    <source>
        <dbReference type="SMART" id="SM00298"/>
    </source>
</evidence>
<evidence type="ECO:0000256" key="1">
    <source>
        <dbReference type="ARBA" id="ARBA00004123"/>
    </source>
</evidence>
<dbReference type="InterPro" id="IPR016197">
    <property type="entry name" value="Chromo-like_dom_sf"/>
</dbReference>
<feature type="domain" description="Chromo" evidence="7">
    <location>
        <begin position="44"/>
        <end position="111"/>
    </location>
</feature>
<dbReference type="Gene3D" id="1.10.274.30">
    <property type="entry name" value="MRG domain"/>
    <property type="match status" value="1"/>
</dbReference>
<dbReference type="GO" id="GO:0005634">
    <property type="term" value="C:nucleus"/>
    <property type="evidence" value="ECO:0007669"/>
    <property type="project" value="UniProtKB-SubCell"/>
</dbReference>
<dbReference type="InterPro" id="IPR000953">
    <property type="entry name" value="Chromo/chromo_shadow_dom"/>
</dbReference>
<evidence type="ECO:0000256" key="2">
    <source>
        <dbReference type="ARBA" id="ARBA00022853"/>
    </source>
</evidence>
<dbReference type="PROSITE" id="PS51640">
    <property type="entry name" value="MRG"/>
    <property type="match status" value="1"/>
</dbReference>
<keyword evidence="2" id="KW-0156">Chromatin regulator</keyword>
<protein>
    <recommendedName>
        <fullName evidence="7">Chromo domain-containing protein</fullName>
    </recommendedName>
</protein>
<feature type="compositionally biased region" description="Low complexity" evidence="6">
    <location>
        <begin position="1"/>
        <end position="13"/>
    </location>
</feature>
<reference evidence="8" key="1">
    <citation type="journal article" date="2021" name="Front. Plant Sci.">
        <title>Chromosome-Scale Genome Assembly for Chinese Sour Jujube and Insights Into Its Genome Evolution and Domestication Signature.</title>
        <authorList>
            <person name="Shen L.-Y."/>
            <person name="Luo H."/>
            <person name="Wang X.-L."/>
            <person name="Wang X.-M."/>
            <person name="Qiu X.-J."/>
            <person name="Liu H."/>
            <person name="Zhou S.-S."/>
            <person name="Jia K.-H."/>
            <person name="Nie S."/>
            <person name="Bao Y.-T."/>
            <person name="Zhang R.-G."/>
            <person name="Yun Q.-Z."/>
            <person name="Chai Y.-H."/>
            <person name="Lu J.-Y."/>
            <person name="Li Y."/>
            <person name="Zhao S.-W."/>
            <person name="Mao J.-F."/>
            <person name="Jia S.-G."/>
            <person name="Mao Y.-M."/>
        </authorList>
    </citation>
    <scope>NUCLEOTIDE SEQUENCE</scope>
    <source>
        <strain evidence="8">AT0</strain>
        <tissue evidence="8">Leaf</tissue>
    </source>
</reference>
<dbReference type="PANTHER" id="PTHR10880">
    <property type="entry name" value="MORTALITY FACTOR 4-LIKE PROTEIN"/>
    <property type="match status" value="1"/>
</dbReference>
<evidence type="ECO:0000313" key="8">
    <source>
        <dbReference type="EMBL" id="KAH7523684.1"/>
    </source>
</evidence>